<accession>A0A1E5Q464</accession>
<keyword evidence="2" id="KW-1185">Reference proteome</keyword>
<proteinExistence type="predicted"/>
<organism evidence="1 2">
    <name type="scientific">Magnetovibrio blakemorei</name>
    <dbReference type="NCBI Taxonomy" id="28181"/>
    <lineage>
        <taxon>Bacteria</taxon>
        <taxon>Pseudomonadati</taxon>
        <taxon>Pseudomonadota</taxon>
        <taxon>Alphaproteobacteria</taxon>
        <taxon>Rhodospirillales</taxon>
        <taxon>Magnetovibrionaceae</taxon>
        <taxon>Magnetovibrio</taxon>
    </lineage>
</organism>
<dbReference type="AlphaFoldDB" id="A0A1E5Q464"/>
<dbReference type="RefSeq" id="WP_069959198.1">
    <property type="nucleotide sequence ID" value="NZ_MCGG01000068.1"/>
</dbReference>
<protein>
    <submittedName>
        <fullName evidence="1">Uncharacterized protein</fullName>
    </submittedName>
</protein>
<comment type="caution">
    <text evidence="1">The sequence shown here is derived from an EMBL/GenBank/DDBJ whole genome shotgun (WGS) entry which is preliminary data.</text>
</comment>
<evidence type="ECO:0000313" key="1">
    <source>
        <dbReference type="EMBL" id="OEJ64554.1"/>
    </source>
</evidence>
<reference evidence="2" key="1">
    <citation type="submission" date="2016-07" db="EMBL/GenBank/DDBJ databases">
        <authorList>
            <person name="Florea S."/>
            <person name="Webb J.S."/>
            <person name="Jaromczyk J."/>
            <person name="Schardl C.L."/>
        </authorList>
    </citation>
    <scope>NUCLEOTIDE SEQUENCE [LARGE SCALE GENOMIC DNA]</scope>
    <source>
        <strain evidence="2">MV-1</strain>
    </source>
</reference>
<feature type="non-terminal residue" evidence="1">
    <location>
        <position position="131"/>
    </location>
</feature>
<dbReference type="STRING" id="28181.BEN30_16125"/>
<dbReference type="Proteomes" id="UP000095347">
    <property type="component" value="Unassembled WGS sequence"/>
</dbReference>
<evidence type="ECO:0000313" key="2">
    <source>
        <dbReference type="Proteomes" id="UP000095347"/>
    </source>
</evidence>
<dbReference type="EMBL" id="MCGG01000068">
    <property type="protein sequence ID" value="OEJ64554.1"/>
    <property type="molecule type" value="Genomic_DNA"/>
</dbReference>
<sequence length="131" mass="14958">MNIMLNLNFSNTARPTAIELRQRPCMDIFEESVETQLQAIVAEKKGDGFKVKKTRYREEGGRRVKKDIEVRVRPWWWTEDTGKGVIYNLTMKYGSQTVAVKDKPTIVAGKDLNAVEKVLKAILEATKSRDA</sequence>
<gene>
    <name evidence="1" type="ORF">BEN30_16125</name>
</gene>
<name>A0A1E5Q464_9PROT</name>